<dbReference type="AlphaFoldDB" id="X0UKF3"/>
<proteinExistence type="predicted"/>
<gene>
    <name evidence="1" type="ORF">S01H1_36663</name>
</gene>
<comment type="caution">
    <text evidence="1">The sequence shown here is derived from an EMBL/GenBank/DDBJ whole genome shotgun (WGS) entry which is preliminary data.</text>
</comment>
<dbReference type="EMBL" id="BARS01022986">
    <property type="protein sequence ID" value="GAG06299.1"/>
    <property type="molecule type" value="Genomic_DNA"/>
</dbReference>
<organism evidence="1">
    <name type="scientific">marine sediment metagenome</name>
    <dbReference type="NCBI Taxonomy" id="412755"/>
    <lineage>
        <taxon>unclassified sequences</taxon>
        <taxon>metagenomes</taxon>
        <taxon>ecological metagenomes</taxon>
    </lineage>
</organism>
<evidence type="ECO:0000313" key="1">
    <source>
        <dbReference type="EMBL" id="GAG06299.1"/>
    </source>
</evidence>
<feature type="non-terminal residue" evidence="1">
    <location>
        <position position="1"/>
    </location>
</feature>
<protein>
    <submittedName>
        <fullName evidence="1">Uncharacterized protein</fullName>
    </submittedName>
</protein>
<accession>X0UKF3</accession>
<sequence length="77" mass="8706">HKVLSVVFQRKVGREKLEAVGSVTEYSYPKAIIKVPRKESSRRAAQLLEDFPVADLNIEEPPIENIIREVFTGKDVA</sequence>
<reference evidence="1" key="1">
    <citation type="journal article" date="2014" name="Front. Microbiol.">
        <title>High frequency of phylogenetically diverse reductive dehalogenase-homologous genes in deep subseafloor sedimentary metagenomes.</title>
        <authorList>
            <person name="Kawai M."/>
            <person name="Futagami T."/>
            <person name="Toyoda A."/>
            <person name="Takaki Y."/>
            <person name="Nishi S."/>
            <person name="Hori S."/>
            <person name="Arai W."/>
            <person name="Tsubouchi T."/>
            <person name="Morono Y."/>
            <person name="Uchiyama I."/>
            <person name="Ito T."/>
            <person name="Fujiyama A."/>
            <person name="Inagaki F."/>
            <person name="Takami H."/>
        </authorList>
    </citation>
    <scope>NUCLEOTIDE SEQUENCE</scope>
    <source>
        <strain evidence="1">Expedition CK06-06</strain>
    </source>
</reference>
<name>X0UKF3_9ZZZZ</name>